<accession>A0ABD6VKE8</accession>
<evidence type="ECO:0000313" key="2">
    <source>
        <dbReference type="EMBL" id="POE21351.1"/>
    </source>
</evidence>
<evidence type="ECO:0000259" key="1">
    <source>
        <dbReference type="Pfam" id="PF08845"/>
    </source>
</evidence>
<dbReference type="AlphaFoldDB" id="A0ABD6VKE8"/>
<dbReference type="Pfam" id="PF08845">
    <property type="entry name" value="SymE_toxin"/>
    <property type="match status" value="1"/>
</dbReference>
<sequence>MEFGVAPVILGFSVPEKCPLKIAQAERFTRVGYRPIKGNHDTPAINIAGQWLKDAGFTTGQPLRLRIMPGCIVITTQDIHELWGNLQALSIAPFDERAATQWLNRFPGGLNMESAR</sequence>
<protein>
    <recommendedName>
        <fullName evidence="1">Toxin SymE-like domain-containing protein</fullName>
    </recommendedName>
</protein>
<reference evidence="2 3" key="1">
    <citation type="submission" date="2017-01" db="EMBL/GenBank/DDBJ databases">
        <title>Comparative Genomics of 38 Pectobacterium strains comprising three species revealed the characteristics of Pectobacterium carotovorum.</title>
        <authorList>
            <person name="Xie H."/>
            <person name="Ma Y."/>
            <person name="Li X."/>
        </authorList>
    </citation>
    <scope>NUCLEOTIDE SEQUENCE [LARGE SCALE GENOMIC DNA]</scope>
    <source>
        <strain evidence="2 3">Q142</strain>
    </source>
</reference>
<comment type="caution">
    <text evidence="2">The sequence shown here is derived from an EMBL/GenBank/DDBJ whole genome shotgun (WGS) entry which is preliminary data.</text>
</comment>
<proteinExistence type="predicted"/>
<gene>
    <name evidence="2" type="ORF">BV926_23065</name>
</gene>
<organism evidence="2 3">
    <name type="scientific">Pectobacterium odoriferum</name>
    <dbReference type="NCBI Taxonomy" id="78398"/>
    <lineage>
        <taxon>Bacteria</taxon>
        <taxon>Pseudomonadati</taxon>
        <taxon>Pseudomonadota</taxon>
        <taxon>Gammaproteobacteria</taxon>
        <taxon>Enterobacterales</taxon>
        <taxon>Pectobacteriaceae</taxon>
        <taxon>Pectobacterium</taxon>
    </lineage>
</organism>
<dbReference type="EMBL" id="MTAO01000047">
    <property type="protein sequence ID" value="POE21351.1"/>
    <property type="molecule type" value="Genomic_DNA"/>
</dbReference>
<feature type="domain" description="Toxin SymE-like" evidence="1">
    <location>
        <begin position="26"/>
        <end position="76"/>
    </location>
</feature>
<dbReference type="Proteomes" id="UP000237274">
    <property type="component" value="Unassembled WGS sequence"/>
</dbReference>
<name>A0ABD6VKE8_9GAMM</name>
<dbReference type="InterPro" id="IPR014944">
    <property type="entry name" value="Toxin_SymE-like"/>
</dbReference>
<evidence type="ECO:0000313" key="3">
    <source>
        <dbReference type="Proteomes" id="UP000237274"/>
    </source>
</evidence>
<dbReference type="RefSeq" id="WP_103163091.1">
    <property type="nucleotide sequence ID" value="NZ_MTAH01000025.1"/>
</dbReference>